<dbReference type="InterPro" id="IPR058257">
    <property type="entry name" value="CorA-like_dom"/>
</dbReference>
<dbReference type="AlphaFoldDB" id="A0AAN6XMY0"/>
<feature type="transmembrane region" description="Helical" evidence="2">
    <location>
        <begin position="587"/>
        <end position="608"/>
    </location>
</feature>
<feature type="transmembrane region" description="Helical" evidence="2">
    <location>
        <begin position="628"/>
        <end position="651"/>
    </location>
</feature>
<feature type="region of interest" description="Disordered" evidence="1">
    <location>
        <begin position="357"/>
        <end position="398"/>
    </location>
</feature>
<reference evidence="4" key="2">
    <citation type="submission" date="2023-05" db="EMBL/GenBank/DDBJ databases">
        <authorList>
            <consortium name="Lawrence Berkeley National Laboratory"/>
            <person name="Steindorff A."/>
            <person name="Hensen N."/>
            <person name="Bonometti L."/>
            <person name="Westerberg I."/>
            <person name="Brannstrom I.O."/>
            <person name="Guillou S."/>
            <person name="Cros-Aarteil S."/>
            <person name="Calhoun S."/>
            <person name="Haridas S."/>
            <person name="Kuo A."/>
            <person name="Mondo S."/>
            <person name="Pangilinan J."/>
            <person name="Riley R."/>
            <person name="Labutti K."/>
            <person name="Andreopoulos B."/>
            <person name="Lipzen A."/>
            <person name="Chen C."/>
            <person name="Yanf M."/>
            <person name="Daum C."/>
            <person name="Ng V."/>
            <person name="Clum A."/>
            <person name="Ohm R."/>
            <person name="Martin F."/>
            <person name="Silar P."/>
            <person name="Natvig D."/>
            <person name="Lalanne C."/>
            <person name="Gautier V."/>
            <person name="Ament-Velasquez S.L."/>
            <person name="Kruys A."/>
            <person name="Hutchinson M.I."/>
            <person name="Powell A.J."/>
            <person name="Barry K."/>
            <person name="Miller A.N."/>
            <person name="Grigoriev I.V."/>
            <person name="Debuchy R."/>
            <person name="Gladieux P."/>
            <person name="Thoren M.H."/>
            <person name="Johannesson H."/>
        </authorList>
    </citation>
    <scope>NUCLEOTIDE SEQUENCE</scope>
    <source>
        <strain evidence="4">CBS 315.58</strain>
    </source>
</reference>
<accession>A0AAN6XMY0</accession>
<comment type="caution">
    <text evidence="4">The sequence shown here is derived from an EMBL/GenBank/DDBJ whole genome shotgun (WGS) entry which is preliminary data.</text>
</comment>
<evidence type="ECO:0000256" key="2">
    <source>
        <dbReference type="SAM" id="Phobius"/>
    </source>
</evidence>
<evidence type="ECO:0000259" key="3">
    <source>
        <dbReference type="Pfam" id="PF26616"/>
    </source>
</evidence>
<name>A0AAN6XMY0_9PEZI</name>
<evidence type="ECO:0000256" key="1">
    <source>
        <dbReference type="SAM" id="MobiDB-lite"/>
    </source>
</evidence>
<gene>
    <name evidence="4" type="ORF">QBC40DRAFT_21121</name>
</gene>
<proteinExistence type="predicted"/>
<keyword evidence="2" id="KW-0812">Transmembrane</keyword>
<reference evidence="4" key="1">
    <citation type="journal article" date="2023" name="Mol. Phylogenet. Evol.">
        <title>Genome-scale phylogeny and comparative genomics of the fungal order Sordariales.</title>
        <authorList>
            <person name="Hensen N."/>
            <person name="Bonometti L."/>
            <person name="Westerberg I."/>
            <person name="Brannstrom I.O."/>
            <person name="Guillou S."/>
            <person name="Cros-Aarteil S."/>
            <person name="Calhoun S."/>
            <person name="Haridas S."/>
            <person name="Kuo A."/>
            <person name="Mondo S."/>
            <person name="Pangilinan J."/>
            <person name="Riley R."/>
            <person name="LaButti K."/>
            <person name="Andreopoulos B."/>
            <person name="Lipzen A."/>
            <person name="Chen C."/>
            <person name="Yan M."/>
            <person name="Daum C."/>
            <person name="Ng V."/>
            <person name="Clum A."/>
            <person name="Steindorff A."/>
            <person name="Ohm R.A."/>
            <person name="Martin F."/>
            <person name="Silar P."/>
            <person name="Natvig D.O."/>
            <person name="Lalanne C."/>
            <person name="Gautier V."/>
            <person name="Ament-Velasquez S.L."/>
            <person name="Kruys A."/>
            <person name="Hutchinson M.I."/>
            <person name="Powell A.J."/>
            <person name="Barry K."/>
            <person name="Miller A.N."/>
            <person name="Grigoriev I.V."/>
            <person name="Debuchy R."/>
            <person name="Gladieux P."/>
            <person name="Hiltunen Thoren M."/>
            <person name="Johannesson H."/>
        </authorList>
    </citation>
    <scope>NUCLEOTIDE SEQUENCE</scope>
    <source>
        <strain evidence="4">CBS 315.58</strain>
    </source>
</reference>
<organism evidence="4 5">
    <name type="scientific">Triangularia verruculosa</name>
    <dbReference type="NCBI Taxonomy" id="2587418"/>
    <lineage>
        <taxon>Eukaryota</taxon>
        <taxon>Fungi</taxon>
        <taxon>Dikarya</taxon>
        <taxon>Ascomycota</taxon>
        <taxon>Pezizomycotina</taxon>
        <taxon>Sordariomycetes</taxon>
        <taxon>Sordariomycetidae</taxon>
        <taxon>Sordariales</taxon>
        <taxon>Podosporaceae</taxon>
        <taxon>Triangularia</taxon>
    </lineage>
</organism>
<dbReference type="EMBL" id="MU863888">
    <property type="protein sequence ID" value="KAK4203599.1"/>
    <property type="molecule type" value="Genomic_DNA"/>
</dbReference>
<evidence type="ECO:0000313" key="5">
    <source>
        <dbReference type="Proteomes" id="UP001303160"/>
    </source>
</evidence>
<feature type="region of interest" description="Disordered" evidence="1">
    <location>
        <begin position="309"/>
        <end position="343"/>
    </location>
</feature>
<keyword evidence="5" id="KW-1185">Reference proteome</keyword>
<feature type="compositionally biased region" description="Polar residues" evidence="1">
    <location>
        <begin position="309"/>
        <end position="322"/>
    </location>
</feature>
<protein>
    <recommendedName>
        <fullName evidence="3">CorA-like transporter domain-containing protein</fullName>
    </recommendedName>
</protein>
<feature type="transmembrane region" description="Helical" evidence="2">
    <location>
        <begin position="562"/>
        <end position="580"/>
    </location>
</feature>
<dbReference type="Pfam" id="PF26616">
    <property type="entry name" value="CorA-like"/>
    <property type="match status" value="1"/>
</dbReference>
<feature type="domain" description="CorA-like transporter" evidence="3">
    <location>
        <begin position="14"/>
        <end position="281"/>
    </location>
</feature>
<evidence type="ECO:0000313" key="4">
    <source>
        <dbReference type="EMBL" id="KAK4203599.1"/>
    </source>
</evidence>
<keyword evidence="2" id="KW-0472">Membrane</keyword>
<feature type="compositionally biased region" description="Polar residues" evidence="1">
    <location>
        <begin position="357"/>
        <end position="368"/>
    </location>
</feature>
<dbReference type="Proteomes" id="UP001303160">
    <property type="component" value="Unassembled WGS sequence"/>
</dbReference>
<keyword evidence="2" id="KW-1133">Transmembrane helix</keyword>
<sequence>MVDRYSKLVAACENEWPTNLLRSKSFKHTLNSYQDRIQQEHQCLFIPDPDDALVELLEAIDGQRGFHTTKCTSLSDLKRHFRVNRKDPRCRHVFFEADHSRAPLDCSKEMFVFSMSFLQVMAPFVELLLSFGKSRDRKEFHYTSFRHENYLAASQADKYAIPRLGRSGQEIRQCYNLWSVERTMDDDSPGWSIRQTAIFHSFDIESGQALWVNISANDEMKRRITDSVGSCDELRTESLVDLKGSFLATLTTHLVAFEWCIENWRPYISYLETTLRKLVKEVERVPVEEVERSLAVDTKGLLQSLNIPAGASTQADEQSPITRASPAGPVSPRRTFTRHSTMNSAVISPLKTRQLSGLTITTTQSSPRSPVRRGTAPFSPILGHREEPSTIQGGRKLSTKKDPFEALKPISLDKLQHLNGIGADLHTASLVMRLDSEVLADVLNNYEGLFEEDELPQAIKLCRPGLVEFCRRTRSIMRSFEMEQKRIATLMHLLHDGRGLFEHILQFRNLEQGKLFNATAHLSQQRMEDFTADMHRSTLNMEQVTGSMHIIAQKTEKDTTSMHIITMVTLVFLPGTFVAVRLGLPALIASTFATLLTFGQTFFGSGLFQWDQENPLTSKPIWKGELFALFAEICFPLMGATIFIWYFVYYWPYMKEWIKTRWYKKRLTDEEQATGGLEGKTGLV</sequence>